<organism evidence="2 3">
    <name type="scientific">Falsiroseomonas algicola</name>
    <dbReference type="NCBI Taxonomy" id="2716930"/>
    <lineage>
        <taxon>Bacteria</taxon>
        <taxon>Pseudomonadati</taxon>
        <taxon>Pseudomonadota</taxon>
        <taxon>Alphaproteobacteria</taxon>
        <taxon>Acetobacterales</taxon>
        <taxon>Roseomonadaceae</taxon>
        <taxon>Falsiroseomonas</taxon>
    </lineage>
</organism>
<proteinExistence type="predicted"/>
<dbReference type="EMBL" id="JAAIKB010000033">
    <property type="protein sequence ID" value="NGM24356.1"/>
    <property type="molecule type" value="Genomic_DNA"/>
</dbReference>
<evidence type="ECO:0000256" key="1">
    <source>
        <dbReference type="SAM" id="MobiDB-lite"/>
    </source>
</evidence>
<dbReference type="AlphaFoldDB" id="A0A6M1LV71"/>
<feature type="non-terminal residue" evidence="2">
    <location>
        <position position="50"/>
    </location>
</feature>
<protein>
    <submittedName>
        <fullName evidence="2">IS30 family transposase</fullName>
    </submittedName>
</protein>
<reference evidence="2 3" key="1">
    <citation type="submission" date="2020-03" db="EMBL/GenBank/DDBJ databases">
        <title>Roseomonas stagni sp. nov., isolated from pond water in Japan.</title>
        <authorList>
            <person name="Furuhata K."/>
            <person name="Miyamoto H."/>
            <person name="Goto K."/>
        </authorList>
    </citation>
    <scope>NUCLEOTIDE SEQUENCE [LARGE SCALE GENOMIC DNA]</scope>
    <source>
        <strain evidence="2 3">PeD5</strain>
    </source>
</reference>
<evidence type="ECO:0000313" key="2">
    <source>
        <dbReference type="EMBL" id="NGM24356.1"/>
    </source>
</evidence>
<keyword evidence="3" id="KW-1185">Reference proteome</keyword>
<accession>A0A6M1LV71</accession>
<sequence>MAGRRRSDRALRGKLTSPGRPPVARQEHRRRFWALVAEGLSSEDAAMEVG</sequence>
<name>A0A6M1LV71_9PROT</name>
<comment type="caution">
    <text evidence="2">The sequence shown here is derived from an EMBL/GenBank/DDBJ whole genome shotgun (WGS) entry which is preliminary data.</text>
</comment>
<gene>
    <name evidence="2" type="ORF">G3576_30490</name>
</gene>
<feature type="region of interest" description="Disordered" evidence="1">
    <location>
        <begin position="1"/>
        <end position="26"/>
    </location>
</feature>
<evidence type="ECO:0000313" key="3">
    <source>
        <dbReference type="Proteomes" id="UP000475385"/>
    </source>
</evidence>
<dbReference type="Proteomes" id="UP000475385">
    <property type="component" value="Unassembled WGS sequence"/>
</dbReference>